<protein>
    <submittedName>
        <fullName evidence="2">Uncharacterized protein</fullName>
    </submittedName>
</protein>
<feature type="transmembrane region" description="Helical" evidence="1">
    <location>
        <begin position="70"/>
        <end position="88"/>
    </location>
</feature>
<dbReference type="EMBL" id="CALNXI010001005">
    <property type="protein sequence ID" value="CAH3151176.1"/>
    <property type="molecule type" value="Genomic_DNA"/>
</dbReference>
<evidence type="ECO:0000256" key="1">
    <source>
        <dbReference type="SAM" id="Phobius"/>
    </source>
</evidence>
<organism evidence="2 3">
    <name type="scientific">Porites evermanni</name>
    <dbReference type="NCBI Taxonomy" id="104178"/>
    <lineage>
        <taxon>Eukaryota</taxon>
        <taxon>Metazoa</taxon>
        <taxon>Cnidaria</taxon>
        <taxon>Anthozoa</taxon>
        <taxon>Hexacorallia</taxon>
        <taxon>Scleractinia</taxon>
        <taxon>Fungiina</taxon>
        <taxon>Poritidae</taxon>
        <taxon>Porites</taxon>
    </lineage>
</organism>
<keyword evidence="1" id="KW-1133">Transmembrane helix</keyword>
<feature type="non-terminal residue" evidence="2">
    <location>
        <position position="1"/>
    </location>
</feature>
<dbReference type="Proteomes" id="UP001159427">
    <property type="component" value="Unassembled WGS sequence"/>
</dbReference>
<reference evidence="2 3" key="1">
    <citation type="submission" date="2022-05" db="EMBL/GenBank/DDBJ databases">
        <authorList>
            <consortium name="Genoscope - CEA"/>
            <person name="William W."/>
        </authorList>
    </citation>
    <scope>NUCLEOTIDE SEQUENCE [LARGE SCALE GENOMIC DNA]</scope>
</reference>
<keyword evidence="3" id="KW-1185">Reference proteome</keyword>
<evidence type="ECO:0000313" key="3">
    <source>
        <dbReference type="Proteomes" id="UP001159427"/>
    </source>
</evidence>
<comment type="caution">
    <text evidence="2">The sequence shown here is derived from an EMBL/GenBank/DDBJ whole genome shotgun (WGS) entry which is preliminary data.</text>
</comment>
<proteinExistence type="predicted"/>
<gene>
    <name evidence="2" type="ORF">PEVE_00000326</name>
</gene>
<feature type="transmembrane region" description="Helical" evidence="1">
    <location>
        <begin position="33"/>
        <end position="58"/>
    </location>
</feature>
<name>A0ABN8PUK1_9CNID</name>
<accession>A0ABN8PUK1</accession>
<sequence length="201" mass="22253">HLFDKLLRVPISHKALGLVVVWNIGTDTRAKGNVWYCIFFGIVFISLLSIGLGGFKGIDRNVHFVEEEKFSISLIVMLCIPLYILWVTTVVECRSVKEAHVVAVDFTGLAVAIQGINTAIFHNVVRQTLTCHFRFKSTFAISGFSLPDSVNGGQKDLSANISQAYFPETFPTVSRVTFGPVCNHEFISNSVNEKSSTLIRA</sequence>
<keyword evidence="1" id="KW-0472">Membrane</keyword>
<keyword evidence="1" id="KW-0812">Transmembrane</keyword>
<evidence type="ECO:0000313" key="2">
    <source>
        <dbReference type="EMBL" id="CAH3151176.1"/>
    </source>
</evidence>